<feature type="domain" description="DUF4351" evidence="1">
    <location>
        <begin position="68"/>
        <end position="120"/>
    </location>
</feature>
<evidence type="ECO:0000313" key="2">
    <source>
        <dbReference type="EMBL" id="MFF0501306.1"/>
    </source>
</evidence>
<comment type="caution">
    <text evidence="2">The sequence shown here is derived from an EMBL/GenBank/DDBJ whole genome shotgun (WGS) entry which is preliminary data.</text>
</comment>
<organism evidence="2 3">
    <name type="scientific">Nocardia aobensis</name>
    <dbReference type="NCBI Taxonomy" id="257277"/>
    <lineage>
        <taxon>Bacteria</taxon>
        <taxon>Bacillati</taxon>
        <taxon>Actinomycetota</taxon>
        <taxon>Actinomycetes</taxon>
        <taxon>Mycobacteriales</taxon>
        <taxon>Nocardiaceae</taxon>
        <taxon>Nocardia</taxon>
    </lineage>
</organism>
<accession>A0ABW6PDQ6</accession>
<keyword evidence="3" id="KW-1185">Reference proteome</keyword>
<reference evidence="2 3" key="1">
    <citation type="submission" date="2024-10" db="EMBL/GenBank/DDBJ databases">
        <title>The Natural Products Discovery Center: Release of the First 8490 Sequenced Strains for Exploring Actinobacteria Biosynthetic Diversity.</title>
        <authorList>
            <person name="Kalkreuter E."/>
            <person name="Kautsar S.A."/>
            <person name="Yang D."/>
            <person name="Bader C.D."/>
            <person name="Teijaro C.N."/>
            <person name="Fluegel L."/>
            <person name="Davis C.M."/>
            <person name="Simpson J.R."/>
            <person name="Lauterbach L."/>
            <person name="Steele A.D."/>
            <person name="Gui C."/>
            <person name="Meng S."/>
            <person name="Li G."/>
            <person name="Viehrig K."/>
            <person name="Ye F."/>
            <person name="Su P."/>
            <person name="Kiefer A.F."/>
            <person name="Nichols A."/>
            <person name="Cepeda A.J."/>
            <person name="Yan W."/>
            <person name="Fan B."/>
            <person name="Jiang Y."/>
            <person name="Adhikari A."/>
            <person name="Zheng C.-J."/>
            <person name="Schuster L."/>
            <person name="Cowan T.M."/>
            <person name="Smanski M.J."/>
            <person name="Chevrette M.G."/>
            <person name="De Carvalho L.P.S."/>
            <person name="Shen B."/>
        </authorList>
    </citation>
    <scope>NUCLEOTIDE SEQUENCE [LARGE SCALE GENOMIC DNA]</scope>
    <source>
        <strain evidence="2 3">NPDC004119</strain>
    </source>
</reference>
<dbReference type="InterPro" id="IPR025587">
    <property type="entry name" value="DUF4351"/>
</dbReference>
<dbReference type="EMBL" id="JBIAMT010000008">
    <property type="protein sequence ID" value="MFF0501306.1"/>
    <property type="molecule type" value="Genomic_DNA"/>
</dbReference>
<dbReference type="Proteomes" id="UP001601442">
    <property type="component" value="Unassembled WGS sequence"/>
</dbReference>
<protein>
    <submittedName>
        <fullName evidence="2">DUF4351 domain-containing protein</fullName>
    </submittedName>
</protein>
<gene>
    <name evidence="2" type="ORF">ACFYU5_33265</name>
</gene>
<dbReference type="RefSeq" id="WP_387401225.1">
    <property type="nucleotide sequence ID" value="NZ_JBIAMT010000008.1"/>
</dbReference>
<evidence type="ECO:0000259" key="1">
    <source>
        <dbReference type="Pfam" id="PF14261"/>
    </source>
</evidence>
<sequence length="123" mass="13641">MQPHIGVLRAVEESPNATNDLFSLFTYISEVSETNAQDLERVVDQLGPLAKEVAMTTAEQLRAEGEARGRTKWQAELLLRQLTVKFGHLPADVVDRVQAGDAAELETWAERVVTATTLDEFFA</sequence>
<proteinExistence type="predicted"/>
<name>A0ABW6PDQ6_9NOCA</name>
<dbReference type="Pfam" id="PF14261">
    <property type="entry name" value="DUF4351"/>
    <property type="match status" value="1"/>
</dbReference>
<evidence type="ECO:0000313" key="3">
    <source>
        <dbReference type="Proteomes" id="UP001601442"/>
    </source>
</evidence>